<dbReference type="EMBL" id="WMIA01000012">
    <property type="protein sequence ID" value="MTF39432.1"/>
    <property type="molecule type" value="Genomic_DNA"/>
</dbReference>
<protein>
    <submittedName>
        <fullName evidence="1">Uncharacterized protein</fullName>
    </submittedName>
</protein>
<proteinExistence type="predicted"/>
<dbReference type="RefSeq" id="WP_155084026.1">
    <property type="nucleotide sequence ID" value="NZ_WMIA01000012.1"/>
</dbReference>
<name>A0A844GWJ9_9CHRO</name>
<sequence length="84" mass="9761">MPINLCSDKAQEYFAEAQCTSDFTYTKAKLAIFCDGSVHDNPTQAEFNGIKHQDLDFLTGYKPFTFNYKQDLIEQVNFLKYLLY</sequence>
<evidence type="ECO:0000313" key="1">
    <source>
        <dbReference type="EMBL" id="MTF39432.1"/>
    </source>
</evidence>
<comment type="caution">
    <text evidence="1">The sequence shown here is derived from an EMBL/GenBank/DDBJ whole genome shotgun (WGS) entry which is preliminary data.</text>
</comment>
<evidence type="ECO:0000313" key="2">
    <source>
        <dbReference type="Proteomes" id="UP000437131"/>
    </source>
</evidence>
<dbReference type="Proteomes" id="UP000437131">
    <property type="component" value="Unassembled WGS sequence"/>
</dbReference>
<reference evidence="1 2" key="1">
    <citation type="submission" date="2019-11" db="EMBL/GenBank/DDBJ databases">
        <title>Isolation of a new High Light Tolerant Cyanobacteria.</title>
        <authorList>
            <person name="Dobson Z."/>
            <person name="Vaughn N."/>
            <person name="Vaughn M."/>
            <person name="Fromme P."/>
            <person name="Mazor Y."/>
        </authorList>
    </citation>
    <scope>NUCLEOTIDE SEQUENCE [LARGE SCALE GENOMIC DNA]</scope>
    <source>
        <strain evidence="1 2">0216</strain>
    </source>
</reference>
<dbReference type="AlphaFoldDB" id="A0A844GWJ9"/>
<accession>A0A844GWJ9</accession>
<organism evidence="1 2">
    <name type="scientific">Cyanobacterium aponinum 0216</name>
    <dbReference type="NCBI Taxonomy" id="2676140"/>
    <lineage>
        <taxon>Bacteria</taxon>
        <taxon>Bacillati</taxon>
        <taxon>Cyanobacteriota</taxon>
        <taxon>Cyanophyceae</taxon>
        <taxon>Oscillatoriophycideae</taxon>
        <taxon>Chroococcales</taxon>
        <taxon>Geminocystaceae</taxon>
        <taxon>Cyanobacterium</taxon>
    </lineage>
</organism>
<gene>
    <name evidence="1" type="ORF">GGC33_10900</name>
</gene>